<evidence type="ECO:0000313" key="3">
    <source>
        <dbReference type="Proteomes" id="UP000031012"/>
    </source>
</evidence>
<dbReference type="Gene3D" id="1.10.443.10">
    <property type="entry name" value="Intergrase catalytic core"/>
    <property type="match status" value="1"/>
</dbReference>
<sequence>MKNINDLITKDKITSNKTYTLRIGAGSGIDSKGDIPYILELPKWLVERLHEYINSDTWKERARKSYYKDSDENYIFLTRIGSPFYTSKSNMNDIKDSILKENKRIDIQIYKGNAVRKNFDDLVKKIQEDYPWFGNIRFHDLRATFGMNIVINLQSRGINNQKCVDYIRKRMGHKNIQTTWSYLDHKEILAKNIDTQNIFENNLFNFL</sequence>
<dbReference type="GO" id="GO:0006310">
    <property type="term" value="P:DNA recombination"/>
    <property type="evidence" value="ECO:0007669"/>
    <property type="project" value="UniProtKB-KW"/>
</dbReference>
<protein>
    <submittedName>
        <fullName evidence="2">Uncharacterized protein</fullName>
    </submittedName>
</protein>
<organism evidence="2 3">
    <name type="scientific">Acinetobacter oleivorans</name>
    <dbReference type="NCBI Taxonomy" id="1148157"/>
    <lineage>
        <taxon>Bacteria</taxon>
        <taxon>Pseudomonadati</taxon>
        <taxon>Pseudomonadota</taxon>
        <taxon>Gammaproteobacteria</taxon>
        <taxon>Moraxellales</taxon>
        <taxon>Moraxellaceae</taxon>
        <taxon>Acinetobacter</taxon>
    </lineage>
</organism>
<dbReference type="GO" id="GO:0015074">
    <property type="term" value="P:DNA integration"/>
    <property type="evidence" value="ECO:0007669"/>
    <property type="project" value="InterPro"/>
</dbReference>
<keyword evidence="1" id="KW-0233">DNA recombination</keyword>
<dbReference type="InterPro" id="IPR011010">
    <property type="entry name" value="DNA_brk_join_enz"/>
</dbReference>
<dbReference type="AlphaFoldDB" id="A0A0B2UB78"/>
<dbReference type="SUPFAM" id="SSF56349">
    <property type="entry name" value="DNA breaking-rejoining enzymes"/>
    <property type="match status" value="1"/>
</dbReference>
<dbReference type="InterPro" id="IPR013762">
    <property type="entry name" value="Integrase-like_cat_sf"/>
</dbReference>
<accession>A0A0B2UB78</accession>
<comment type="caution">
    <text evidence="2">The sequence shown here is derived from an EMBL/GenBank/DDBJ whole genome shotgun (WGS) entry which is preliminary data.</text>
</comment>
<name>A0A0B2UB78_9GAMM</name>
<reference evidence="2 3" key="1">
    <citation type="submission" date="2014-03" db="EMBL/GenBank/DDBJ databases">
        <title>Genome sequence of the diesel-degrader and plant-growth promoter Acinetobacter oleivorans PF-1 isolated from the roots of poplar tree.</title>
        <authorList>
            <person name="Gkorezis P."/>
            <person name="van Hamme J."/>
            <person name="Rineau F."/>
            <person name="Vangronsveld J."/>
            <person name="Francetti A."/>
        </authorList>
    </citation>
    <scope>NUCLEOTIDE SEQUENCE [LARGE SCALE GENOMIC DNA]</scope>
    <source>
        <strain evidence="2 3">PF1</strain>
    </source>
</reference>
<evidence type="ECO:0000313" key="2">
    <source>
        <dbReference type="EMBL" id="KHN68256.1"/>
    </source>
</evidence>
<dbReference type="GO" id="GO:0003677">
    <property type="term" value="F:DNA binding"/>
    <property type="evidence" value="ECO:0007669"/>
    <property type="project" value="InterPro"/>
</dbReference>
<dbReference type="Proteomes" id="UP000031012">
    <property type="component" value="Unassembled WGS sequence"/>
</dbReference>
<gene>
    <name evidence="2" type="ORF">DH17_09505</name>
</gene>
<proteinExistence type="predicted"/>
<dbReference type="EMBL" id="JHQK01000003">
    <property type="protein sequence ID" value="KHN68256.1"/>
    <property type="molecule type" value="Genomic_DNA"/>
</dbReference>
<evidence type="ECO:0000256" key="1">
    <source>
        <dbReference type="ARBA" id="ARBA00023172"/>
    </source>
</evidence>